<protein>
    <submittedName>
        <fullName evidence="2">Uncharacterized protein</fullName>
    </submittedName>
</protein>
<organism evidence="2 3">
    <name type="scientific">Apatococcus fuscideae</name>
    <dbReference type="NCBI Taxonomy" id="2026836"/>
    <lineage>
        <taxon>Eukaryota</taxon>
        <taxon>Viridiplantae</taxon>
        <taxon>Chlorophyta</taxon>
        <taxon>core chlorophytes</taxon>
        <taxon>Trebouxiophyceae</taxon>
        <taxon>Chlorellales</taxon>
        <taxon>Chlorellaceae</taxon>
        <taxon>Apatococcus</taxon>
    </lineage>
</organism>
<name>A0AAW1T7Q0_9CHLO</name>
<proteinExistence type="predicted"/>
<comment type="caution">
    <text evidence="2">The sequence shown here is derived from an EMBL/GenBank/DDBJ whole genome shotgun (WGS) entry which is preliminary data.</text>
</comment>
<evidence type="ECO:0000256" key="1">
    <source>
        <dbReference type="SAM" id="MobiDB-lite"/>
    </source>
</evidence>
<keyword evidence="3" id="KW-1185">Reference proteome</keyword>
<dbReference type="EMBL" id="JALJOV010000307">
    <property type="protein sequence ID" value="KAK9864879.1"/>
    <property type="molecule type" value="Genomic_DNA"/>
</dbReference>
<dbReference type="AlphaFoldDB" id="A0AAW1T7Q0"/>
<evidence type="ECO:0000313" key="2">
    <source>
        <dbReference type="EMBL" id="KAK9864879.1"/>
    </source>
</evidence>
<sequence>MPGRPSGFVTPRENREVFVGLRESESLFSSPYFWVRPTFTPWLKPVKCCGMESRGMGESARLALPTSEQPDFALIYAFLGSLFDPSCASLDHMDVLDQMKDIDRQTATLLMRNVISNLQNPEAWQEHVRMLQKTALRDGGEREPVSAGTPSQSERHPASGQRHAQPGRPNSKSSLAAHRG</sequence>
<accession>A0AAW1T7Q0</accession>
<feature type="region of interest" description="Disordered" evidence="1">
    <location>
        <begin position="136"/>
        <end position="180"/>
    </location>
</feature>
<gene>
    <name evidence="2" type="ORF">WJX84_009467</name>
</gene>
<reference evidence="2 3" key="1">
    <citation type="journal article" date="2024" name="Nat. Commun.">
        <title>Phylogenomics reveals the evolutionary origins of lichenization in chlorophyte algae.</title>
        <authorList>
            <person name="Puginier C."/>
            <person name="Libourel C."/>
            <person name="Otte J."/>
            <person name="Skaloud P."/>
            <person name="Haon M."/>
            <person name="Grisel S."/>
            <person name="Petersen M."/>
            <person name="Berrin J.G."/>
            <person name="Delaux P.M."/>
            <person name="Dal Grande F."/>
            <person name="Keller J."/>
        </authorList>
    </citation>
    <scope>NUCLEOTIDE SEQUENCE [LARGE SCALE GENOMIC DNA]</scope>
    <source>
        <strain evidence="2 3">SAG 2523</strain>
    </source>
</reference>
<evidence type="ECO:0000313" key="3">
    <source>
        <dbReference type="Proteomes" id="UP001485043"/>
    </source>
</evidence>
<dbReference type="Pfam" id="PF24904">
    <property type="entry name" value="RVE6"/>
    <property type="match status" value="1"/>
</dbReference>
<dbReference type="Proteomes" id="UP001485043">
    <property type="component" value="Unassembled WGS sequence"/>
</dbReference>